<dbReference type="InterPro" id="IPR050177">
    <property type="entry name" value="Lipid_A_modif_metabolic_enz"/>
</dbReference>
<dbReference type="InterPro" id="IPR001509">
    <property type="entry name" value="Epimerase_deHydtase"/>
</dbReference>
<dbReference type="Pfam" id="PF01370">
    <property type="entry name" value="Epimerase"/>
    <property type="match status" value="2"/>
</dbReference>
<evidence type="ECO:0000259" key="1">
    <source>
        <dbReference type="Pfam" id="PF01370"/>
    </source>
</evidence>
<name>W4L862_ENTF1</name>
<sequence>MQILMLGGTRFLGCHLVEAALNQGHEVTLFNRGQTHPGWFAQVERLQGDRDGDLSALEGRHWDAVIDTCGYVPRLVRASAELLAARVEHYTFISTASVYADPSRHGMDEESPVGTLEDERLEDVNGNTYGPLKVLCEQAAEAAMPGRVLTIRSGLIVGPFDPSDRFTYWPVRIAQGGEVLAPAGPGKRIELIDVRDLAEWIVRMAGARATGIYNASGAREALTMGYLLDECRDLSAADARITWVSEAFLKANGVEPFSDMPLWEPEGEDGLATINASKALNAGLTLRPLADTIRDTLAWHRTRPQDTPLTKGIGHEREQALLQTWHAQAAAEPCPST</sequence>
<dbReference type="HOGENOM" id="CLU_061176_0_1_7"/>
<keyword evidence="3" id="KW-1185">Reference proteome</keyword>
<dbReference type="EMBL" id="AZHW01001219">
    <property type="protein sequence ID" value="ETW93541.1"/>
    <property type="molecule type" value="Genomic_DNA"/>
</dbReference>
<proteinExistence type="predicted"/>
<dbReference type="AlphaFoldDB" id="W4L862"/>
<evidence type="ECO:0000313" key="3">
    <source>
        <dbReference type="Proteomes" id="UP000019141"/>
    </source>
</evidence>
<dbReference type="PANTHER" id="PTHR43245">
    <property type="entry name" value="BIFUNCTIONAL POLYMYXIN RESISTANCE PROTEIN ARNA"/>
    <property type="match status" value="1"/>
</dbReference>
<dbReference type="Proteomes" id="UP000019141">
    <property type="component" value="Unassembled WGS sequence"/>
</dbReference>
<feature type="domain" description="NAD-dependent epimerase/dehydratase" evidence="1">
    <location>
        <begin position="82"/>
        <end position="214"/>
    </location>
</feature>
<protein>
    <recommendedName>
        <fullName evidence="1">NAD-dependent epimerase/dehydratase domain-containing protein</fullName>
    </recommendedName>
</protein>
<accession>W4L862</accession>
<feature type="domain" description="NAD-dependent epimerase/dehydratase" evidence="1">
    <location>
        <begin position="3"/>
        <end position="43"/>
    </location>
</feature>
<dbReference type="PANTHER" id="PTHR43245:SF13">
    <property type="entry name" value="UDP-D-APIOSE_UDP-D-XYLOSE SYNTHASE 2"/>
    <property type="match status" value="1"/>
</dbReference>
<dbReference type="SUPFAM" id="SSF51735">
    <property type="entry name" value="NAD(P)-binding Rossmann-fold domains"/>
    <property type="match status" value="1"/>
</dbReference>
<comment type="caution">
    <text evidence="2">The sequence shown here is derived from an EMBL/GenBank/DDBJ whole genome shotgun (WGS) entry which is preliminary data.</text>
</comment>
<dbReference type="PATRIC" id="fig|1429438.4.peg.7267"/>
<organism evidence="2 3">
    <name type="scientific">Entotheonella factor</name>
    <dbReference type="NCBI Taxonomy" id="1429438"/>
    <lineage>
        <taxon>Bacteria</taxon>
        <taxon>Pseudomonadati</taxon>
        <taxon>Nitrospinota/Tectimicrobiota group</taxon>
        <taxon>Candidatus Tectimicrobiota</taxon>
        <taxon>Candidatus Entotheonellia</taxon>
        <taxon>Candidatus Entotheonellales</taxon>
        <taxon>Candidatus Entotheonellaceae</taxon>
        <taxon>Candidatus Entotheonella</taxon>
    </lineage>
</organism>
<evidence type="ECO:0000313" key="2">
    <source>
        <dbReference type="EMBL" id="ETW93541.1"/>
    </source>
</evidence>
<gene>
    <name evidence="2" type="ORF">ETSY1_38750</name>
</gene>
<dbReference type="Gene3D" id="3.40.50.720">
    <property type="entry name" value="NAD(P)-binding Rossmann-like Domain"/>
    <property type="match status" value="1"/>
</dbReference>
<reference evidence="2 3" key="1">
    <citation type="journal article" date="2014" name="Nature">
        <title>An environmental bacterial taxon with a large and distinct metabolic repertoire.</title>
        <authorList>
            <person name="Wilson M.C."/>
            <person name="Mori T."/>
            <person name="Ruckert C."/>
            <person name="Uria A.R."/>
            <person name="Helf M.J."/>
            <person name="Takada K."/>
            <person name="Gernert C."/>
            <person name="Steffens U.A."/>
            <person name="Heycke N."/>
            <person name="Schmitt S."/>
            <person name="Rinke C."/>
            <person name="Helfrich E.J."/>
            <person name="Brachmann A.O."/>
            <person name="Gurgui C."/>
            <person name="Wakimoto T."/>
            <person name="Kracht M."/>
            <person name="Crusemann M."/>
            <person name="Hentschel U."/>
            <person name="Abe I."/>
            <person name="Matsunaga S."/>
            <person name="Kalinowski J."/>
            <person name="Takeyama H."/>
            <person name="Piel J."/>
        </authorList>
    </citation>
    <scope>NUCLEOTIDE SEQUENCE [LARGE SCALE GENOMIC DNA]</scope>
    <source>
        <strain evidence="3">TSY1</strain>
    </source>
</reference>
<dbReference type="InterPro" id="IPR036291">
    <property type="entry name" value="NAD(P)-bd_dom_sf"/>
</dbReference>